<dbReference type="SUPFAM" id="SSF47384">
    <property type="entry name" value="Homodimeric domain of signal transducing histidine kinase"/>
    <property type="match status" value="1"/>
</dbReference>
<dbReference type="PRINTS" id="PR00344">
    <property type="entry name" value="BCTRLSENSOR"/>
</dbReference>
<dbReference type="InterPro" id="IPR050398">
    <property type="entry name" value="HssS/ArlS-like"/>
</dbReference>
<keyword evidence="13 14" id="KW-0472">Membrane</keyword>
<accession>A0A2U1D613</accession>
<dbReference type="InterPro" id="IPR036097">
    <property type="entry name" value="HisK_dim/P_sf"/>
</dbReference>
<evidence type="ECO:0000256" key="11">
    <source>
        <dbReference type="ARBA" id="ARBA00022989"/>
    </source>
</evidence>
<dbReference type="EMBL" id="QEKT01000009">
    <property type="protein sequence ID" value="PVY83114.1"/>
    <property type="molecule type" value="Genomic_DNA"/>
</dbReference>
<evidence type="ECO:0000256" key="3">
    <source>
        <dbReference type="ARBA" id="ARBA00012438"/>
    </source>
</evidence>
<organism evidence="16 17">
    <name type="scientific">Convivina intestini</name>
    <dbReference type="NCBI Taxonomy" id="1505726"/>
    <lineage>
        <taxon>Bacteria</taxon>
        <taxon>Bacillati</taxon>
        <taxon>Bacillota</taxon>
        <taxon>Bacilli</taxon>
        <taxon>Lactobacillales</taxon>
        <taxon>Lactobacillaceae</taxon>
        <taxon>Convivina</taxon>
    </lineage>
</organism>
<dbReference type="Proteomes" id="UP000245433">
    <property type="component" value="Unassembled WGS sequence"/>
</dbReference>
<gene>
    <name evidence="16" type="ORF">C7384_10963</name>
</gene>
<evidence type="ECO:0000256" key="7">
    <source>
        <dbReference type="ARBA" id="ARBA00022692"/>
    </source>
</evidence>
<evidence type="ECO:0000256" key="6">
    <source>
        <dbReference type="ARBA" id="ARBA00022679"/>
    </source>
</evidence>
<evidence type="ECO:0000256" key="13">
    <source>
        <dbReference type="ARBA" id="ARBA00023136"/>
    </source>
</evidence>
<keyword evidence="5" id="KW-0597">Phosphoprotein</keyword>
<feature type="domain" description="Histidine kinase" evidence="15">
    <location>
        <begin position="138"/>
        <end position="357"/>
    </location>
</feature>
<dbReference type="InterPro" id="IPR003661">
    <property type="entry name" value="HisK_dim/P_dom"/>
</dbReference>
<keyword evidence="7 14" id="KW-0812">Transmembrane</keyword>
<dbReference type="InterPro" id="IPR004358">
    <property type="entry name" value="Sig_transdc_His_kin-like_C"/>
</dbReference>
<dbReference type="GO" id="GO:0005524">
    <property type="term" value="F:ATP binding"/>
    <property type="evidence" value="ECO:0007669"/>
    <property type="project" value="UniProtKB-KW"/>
</dbReference>
<dbReference type="PANTHER" id="PTHR45528:SF1">
    <property type="entry name" value="SENSOR HISTIDINE KINASE CPXA"/>
    <property type="match status" value="1"/>
</dbReference>
<dbReference type="FunFam" id="1.10.287.130:FF:000008">
    <property type="entry name" value="Two-component sensor histidine kinase"/>
    <property type="match status" value="1"/>
</dbReference>
<dbReference type="Pfam" id="PF00512">
    <property type="entry name" value="HisKA"/>
    <property type="match status" value="1"/>
</dbReference>
<name>A0A2U1D613_9LACO</name>
<dbReference type="FunFam" id="3.30.565.10:FF:000006">
    <property type="entry name" value="Sensor histidine kinase WalK"/>
    <property type="match status" value="1"/>
</dbReference>
<evidence type="ECO:0000256" key="1">
    <source>
        <dbReference type="ARBA" id="ARBA00000085"/>
    </source>
</evidence>
<evidence type="ECO:0000256" key="2">
    <source>
        <dbReference type="ARBA" id="ARBA00004651"/>
    </source>
</evidence>
<dbReference type="GO" id="GO:0000155">
    <property type="term" value="F:phosphorelay sensor kinase activity"/>
    <property type="evidence" value="ECO:0007669"/>
    <property type="project" value="InterPro"/>
</dbReference>
<dbReference type="InterPro" id="IPR036890">
    <property type="entry name" value="HATPase_C_sf"/>
</dbReference>
<dbReference type="SMART" id="SM00387">
    <property type="entry name" value="HATPase_c"/>
    <property type="match status" value="1"/>
</dbReference>
<feature type="transmembrane region" description="Helical" evidence="14">
    <location>
        <begin position="47"/>
        <end position="66"/>
    </location>
</feature>
<evidence type="ECO:0000256" key="10">
    <source>
        <dbReference type="ARBA" id="ARBA00022840"/>
    </source>
</evidence>
<protein>
    <recommendedName>
        <fullName evidence="3">histidine kinase</fullName>
        <ecNumber evidence="3">2.7.13.3</ecNumber>
    </recommendedName>
</protein>
<evidence type="ECO:0000313" key="17">
    <source>
        <dbReference type="Proteomes" id="UP000245433"/>
    </source>
</evidence>
<dbReference type="EC" id="2.7.13.3" evidence="3"/>
<dbReference type="CDD" id="cd00082">
    <property type="entry name" value="HisKA"/>
    <property type="match status" value="1"/>
</dbReference>
<comment type="subcellular location">
    <subcellularLocation>
        <location evidence="2">Cell membrane</location>
        <topology evidence="2">Multi-pass membrane protein</topology>
    </subcellularLocation>
</comment>
<dbReference type="Pfam" id="PF02518">
    <property type="entry name" value="HATPase_c"/>
    <property type="match status" value="1"/>
</dbReference>
<evidence type="ECO:0000256" key="14">
    <source>
        <dbReference type="SAM" id="Phobius"/>
    </source>
</evidence>
<keyword evidence="10" id="KW-0067">ATP-binding</keyword>
<keyword evidence="11 14" id="KW-1133">Transmembrane helix</keyword>
<sequence>MSGKSKKNILILMIRSMGWLVVSTLAILMLLNLMARYFSWWSASFRWPFFCFLLILNVFGLLIVNIHSWRRKRSLQELSHQLIVLASEKPETKITWETNSFPELQELIKAFNRVINHSQQLYQEELKVEKSKDEMMSNISHDLRTPLTTIIGYLGLVVNQNQTLSAEEQQKYIKTAYDKSNQMKVLVEDLFEFSKTQSQDVNLNLTQFSLGDLFAQLLASYELEAQQRGITLSYDISPKLIVMYGDSDKLARVFINLLNNAFKYADGATFIKLTAQIKERHMVEIHVANNGAAISSSAIKNLFDRFYRVDNSRNSSTGGSGLGLAIVKGIVAQHQGKIWVESDPDLTDFIIKMPLSQSEEESND</sequence>
<proteinExistence type="predicted"/>
<dbReference type="SUPFAM" id="SSF55874">
    <property type="entry name" value="ATPase domain of HSP90 chaperone/DNA topoisomerase II/histidine kinase"/>
    <property type="match status" value="1"/>
</dbReference>
<evidence type="ECO:0000313" key="16">
    <source>
        <dbReference type="EMBL" id="PVY83114.1"/>
    </source>
</evidence>
<dbReference type="PANTHER" id="PTHR45528">
    <property type="entry name" value="SENSOR HISTIDINE KINASE CPXA"/>
    <property type="match status" value="1"/>
</dbReference>
<keyword evidence="9 16" id="KW-0418">Kinase</keyword>
<keyword evidence="6" id="KW-0808">Transferase</keyword>
<comment type="catalytic activity">
    <reaction evidence="1">
        <text>ATP + protein L-histidine = ADP + protein N-phospho-L-histidine.</text>
        <dbReference type="EC" id="2.7.13.3"/>
    </reaction>
</comment>
<evidence type="ECO:0000256" key="12">
    <source>
        <dbReference type="ARBA" id="ARBA00023012"/>
    </source>
</evidence>
<evidence type="ECO:0000259" key="15">
    <source>
        <dbReference type="PROSITE" id="PS50109"/>
    </source>
</evidence>
<keyword evidence="12" id="KW-0902">Two-component regulatory system</keyword>
<dbReference type="SMART" id="SM00388">
    <property type="entry name" value="HisKA"/>
    <property type="match status" value="1"/>
</dbReference>
<evidence type="ECO:0000256" key="4">
    <source>
        <dbReference type="ARBA" id="ARBA00022475"/>
    </source>
</evidence>
<keyword evidence="17" id="KW-1185">Reference proteome</keyword>
<evidence type="ECO:0000256" key="8">
    <source>
        <dbReference type="ARBA" id="ARBA00022741"/>
    </source>
</evidence>
<keyword evidence="8" id="KW-0547">Nucleotide-binding</keyword>
<dbReference type="Gene3D" id="1.10.287.130">
    <property type="match status" value="1"/>
</dbReference>
<evidence type="ECO:0000256" key="9">
    <source>
        <dbReference type="ARBA" id="ARBA00022777"/>
    </source>
</evidence>
<dbReference type="InterPro" id="IPR005467">
    <property type="entry name" value="His_kinase_dom"/>
</dbReference>
<dbReference type="InterPro" id="IPR003594">
    <property type="entry name" value="HATPase_dom"/>
</dbReference>
<keyword evidence="4" id="KW-1003">Cell membrane</keyword>
<reference evidence="16 17" key="1">
    <citation type="submission" date="2018-04" db="EMBL/GenBank/DDBJ databases">
        <title>Genomic Encyclopedia of Type Strains, Phase IV (KMG-IV): sequencing the most valuable type-strain genomes for metagenomic binning, comparative biology and taxonomic classification.</title>
        <authorList>
            <person name="Goeker M."/>
        </authorList>
    </citation>
    <scope>NUCLEOTIDE SEQUENCE [LARGE SCALE GENOMIC DNA]</scope>
    <source>
        <strain evidence="16 17">DSM 28795</strain>
    </source>
</reference>
<dbReference type="PROSITE" id="PS50109">
    <property type="entry name" value="HIS_KIN"/>
    <property type="match status" value="1"/>
</dbReference>
<dbReference type="GO" id="GO:0005886">
    <property type="term" value="C:plasma membrane"/>
    <property type="evidence" value="ECO:0007669"/>
    <property type="project" value="UniProtKB-SubCell"/>
</dbReference>
<evidence type="ECO:0000256" key="5">
    <source>
        <dbReference type="ARBA" id="ARBA00022553"/>
    </source>
</evidence>
<dbReference type="AlphaFoldDB" id="A0A2U1D613"/>
<feature type="transmembrane region" description="Helical" evidence="14">
    <location>
        <begin position="12"/>
        <end position="35"/>
    </location>
</feature>
<dbReference type="Gene3D" id="3.30.565.10">
    <property type="entry name" value="Histidine kinase-like ATPase, C-terminal domain"/>
    <property type="match status" value="1"/>
</dbReference>
<comment type="caution">
    <text evidence="16">The sequence shown here is derived from an EMBL/GenBank/DDBJ whole genome shotgun (WGS) entry which is preliminary data.</text>
</comment>